<dbReference type="AlphaFoldDB" id="D9WPL6"/>
<dbReference type="OrthoDB" id="4211493at2"/>
<reference evidence="2 3" key="1">
    <citation type="submission" date="2009-02" db="EMBL/GenBank/DDBJ databases">
        <title>Annotation of Streptomyces hygroscopicus strain ATCC 53653.</title>
        <authorList>
            <consortium name="The Broad Institute Genome Sequencing Platform"/>
            <consortium name="Broad Institute Microbial Sequencing Center"/>
            <person name="Fischbach M."/>
            <person name="Godfrey P."/>
            <person name="Ward D."/>
            <person name="Young S."/>
            <person name="Zeng Q."/>
            <person name="Koehrsen M."/>
            <person name="Alvarado L."/>
            <person name="Berlin A.M."/>
            <person name="Bochicchio J."/>
            <person name="Borenstein D."/>
            <person name="Chapman S.B."/>
            <person name="Chen Z."/>
            <person name="Engels R."/>
            <person name="Freedman E."/>
            <person name="Gellesch M."/>
            <person name="Goldberg J."/>
            <person name="Griggs A."/>
            <person name="Gujja S."/>
            <person name="Heilman E.R."/>
            <person name="Heiman D.I."/>
            <person name="Hepburn T.A."/>
            <person name="Howarth C."/>
            <person name="Jen D."/>
            <person name="Larson L."/>
            <person name="Lewis B."/>
            <person name="Mehta T."/>
            <person name="Park D."/>
            <person name="Pearson M."/>
            <person name="Richards J."/>
            <person name="Roberts A."/>
            <person name="Saif S."/>
            <person name="Shea T.D."/>
            <person name="Shenoy N."/>
            <person name="Sisk P."/>
            <person name="Stolte C."/>
            <person name="Sykes S.N."/>
            <person name="Thomson T."/>
            <person name="Walk T."/>
            <person name="White J."/>
            <person name="Yandava C."/>
            <person name="Straight P."/>
            <person name="Clardy J."/>
            <person name="Hung D."/>
            <person name="Kolter R."/>
            <person name="Mekalanos J."/>
            <person name="Walker S."/>
            <person name="Walsh C.T."/>
            <person name="Wieland-Brown L.C."/>
            <person name="Haas B."/>
            <person name="Nusbaum C."/>
            <person name="Birren B."/>
        </authorList>
    </citation>
    <scope>NUCLEOTIDE SEQUENCE [LARGE SCALE GENOMIC DNA]</scope>
    <source>
        <strain evidence="2 3">ATCC 53653</strain>
    </source>
</reference>
<gene>
    <name evidence="2" type="ORF">SSOG_01593</name>
</gene>
<organism evidence="2 3">
    <name type="scientific">Streptomyces himastatinicus ATCC 53653</name>
    <dbReference type="NCBI Taxonomy" id="457427"/>
    <lineage>
        <taxon>Bacteria</taxon>
        <taxon>Bacillati</taxon>
        <taxon>Actinomycetota</taxon>
        <taxon>Actinomycetes</taxon>
        <taxon>Kitasatosporales</taxon>
        <taxon>Streptomycetaceae</taxon>
        <taxon>Streptomyces</taxon>
        <taxon>Streptomyces violaceusniger group</taxon>
    </lineage>
</organism>
<dbReference type="EMBL" id="GG657754">
    <property type="protein sequence ID" value="EFL21881.1"/>
    <property type="molecule type" value="Genomic_DNA"/>
</dbReference>
<protein>
    <submittedName>
        <fullName evidence="2">LigA protein</fullName>
    </submittedName>
</protein>
<evidence type="ECO:0000313" key="2">
    <source>
        <dbReference type="EMBL" id="EFL21881.1"/>
    </source>
</evidence>
<evidence type="ECO:0000256" key="1">
    <source>
        <dbReference type="SAM" id="MobiDB-lite"/>
    </source>
</evidence>
<name>D9WPL6_9ACTN</name>
<dbReference type="HOGENOM" id="CLU_969491_0_0_11"/>
<proteinExistence type="predicted"/>
<feature type="region of interest" description="Disordered" evidence="1">
    <location>
        <begin position="121"/>
        <end position="157"/>
    </location>
</feature>
<dbReference type="RefSeq" id="WP_009713702.1">
    <property type="nucleotide sequence ID" value="NZ_GG657754.1"/>
</dbReference>
<dbReference type="STRING" id="457427.SSOG_01593"/>
<keyword evidence="3" id="KW-1185">Reference proteome</keyword>
<dbReference type="Proteomes" id="UP000003963">
    <property type="component" value="Unassembled WGS sequence"/>
</dbReference>
<accession>D9WPL6</accession>
<evidence type="ECO:0000313" key="3">
    <source>
        <dbReference type="Proteomes" id="UP000003963"/>
    </source>
</evidence>
<feature type="compositionally biased region" description="Basic and acidic residues" evidence="1">
    <location>
        <begin position="137"/>
        <end position="149"/>
    </location>
</feature>
<sequence>MTTTLAASPVARRAAVDLAAVREQWGDLLAAISRPPAAEWPPRECSGFLDQLAADDLAEDDLDEQQGARIGRTPLTLREHPAPLNLDALDAALEVERELFDLADRVAEQVQRPIRHIKPLTYGAPADSIPDPDDRDDPARWHLPNHRDNGPAAVASPGSRAYGLHWAAVWIEGRLLGEGTDGDLFTPVRALQLEETATVARRARATVERALGRDGRTTTLDAPCPWCGGRLLGHTKSGGEPVVTCSTGAACGAPVLLDVRGRRAWRGAGLVGLWVAMEAAC</sequence>